<reference evidence="2" key="1">
    <citation type="journal article" date="2022" name="Int. J. Syst. Evol. Microbiol.">
        <title>Anaeromyxobacter oryzae sp. nov., Anaeromyxobacter diazotrophicus sp. nov. and Anaeromyxobacter paludicola sp. nov., isolated from paddy soils.</title>
        <authorList>
            <person name="Itoh H."/>
            <person name="Xu Z."/>
            <person name="Mise K."/>
            <person name="Masuda Y."/>
            <person name="Ushijima N."/>
            <person name="Hayakawa C."/>
            <person name="Shiratori Y."/>
            <person name="Senoo K."/>
        </authorList>
    </citation>
    <scope>NUCLEOTIDE SEQUENCE [LARGE SCALE GENOMIC DNA]</scope>
    <source>
        <strain evidence="2">Red630</strain>
    </source>
</reference>
<gene>
    <name evidence="1" type="ORF">AMPC_07720</name>
</gene>
<sequence length="54" mass="6070">MQGTITGRDVLRHSFTILRLWGPACYLRCLRAAVSRQPSTFLAVLYPRSQHPGA</sequence>
<organism evidence="1 2">
    <name type="scientific">Anaeromyxobacter paludicola</name>
    <dbReference type="NCBI Taxonomy" id="2918171"/>
    <lineage>
        <taxon>Bacteria</taxon>
        <taxon>Pseudomonadati</taxon>
        <taxon>Myxococcota</taxon>
        <taxon>Myxococcia</taxon>
        <taxon>Myxococcales</taxon>
        <taxon>Cystobacterineae</taxon>
        <taxon>Anaeromyxobacteraceae</taxon>
        <taxon>Anaeromyxobacter</taxon>
    </lineage>
</organism>
<protein>
    <submittedName>
        <fullName evidence="1">Uncharacterized protein</fullName>
    </submittedName>
</protein>
<dbReference type="EMBL" id="AP025592">
    <property type="protein sequence ID" value="BDG07659.1"/>
    <property type="molecule type" value="Genomic_DNA"/>
</dbReference>
<keyword evidence="2" id="KW-1185">Reference proteome</keyword>
<dbReference type="Proteomes" id="UP001162734">
    <property type="component" value="Chromosome"/>
</dbReference>
<name>A0ABM7X749_9BACT</name>
<evidence type="ECO:0000313" key="2">
    <source>
        <dbReference type="Proteomes" id="UP001162734"/>
    </source>
</evidence>
<accession>A0ABM7X749</accession>
<evidence type="ECO:0000313" key="1">
    <source>
        <dbReference type="EMBL" id="BDG07659.1"/>
    </source>
</evidence>
<proteinExistence type="predicted"/>